<reference evidence="1" key="2">
    <citation type="journal article" date="2022" name="Microbiol. Resour. Announc.">
        <title>Metagenome Sequencing to Explore Phylogenomics of Terrestrial Cyanobacteria.</title>
        <authorList>
            <person name="Ward R.D."/>
            <person name="Stajich J.E."/>
            <person name="Johansen J.R."/>
            <person name="Huntemann M."/>
            <person name="Clum A."/>
            <person name="Foster B."/>
            <person name="Foster B."/>
            <person name="Roux S."/>
            <person name="Palaniappan K."/>
            <person name="Varghese N."/>
            <person name="Mukherjee S."/>
            <person name="Reddy T.B.K."/>
            <person name="Daum C."/>
            <person name="Copeland A."/>
            <person name="Chen I.A."/>
            <person name="Ivanova N.N."/>
            <person name="Kyrpides N.C."/>
            <person name="Shapiro N."/>
            <person name="Eloe-Fadrosh E.A."/>
            <person name="Pietrasiak N."/>
        </authorList>
    </citation>
    <scope>NUCLEOTIDE SEQUENCE</scope>
    <source>
        <strain evidence="1">CPER-KK1</strain>
    </source>
</reference>
<dbReference type="Proteomes" id="UP000753908">
    <property type="component" value="Unassembled WGS sequence"/>
</dbReference>
<gene>
    <name evidence="1" type="ORF">KME25_07405</name>
</gene>
<dbReference type="EMBL" id="JAHHIF010000007">
    <property type="protein sequence ID" value="MBW4544252.1"/>
    <property type="molecule type" value="Genomic_DNA"/>
</dbReference>
<dbReference type="AlphaFoldDB" id="A0A951PIP5"/>
<protein>
    <submittedName>
        <fullName evidence="1">Uncharacterized protein</fullName>
    </submittedName>
</protein>
<organism evidence="1 2">
    <name type="scientific">Symplocastrum torsivum CPER-KK1</name>
    <dbReference type="NCBI Taxonomy" id="450513"/>
    <lineage>
        <taxon>Bacteria</taxon>
        <taxon>Bacillati</taxon>
        <taxon>Cyanobacteriota</taxon>
        <taxon>Cyanophyceae</taxon>
        <taxon>Oscillatoriophycideae</taxon>
        <taxon>Oscillatoriales</taxon>
        <taxon>Microcoleaceae</taxon>
        <taxon>Symplocastrum</taxon>
    </lineage>
</organism>
<evidence type="ECO:0000313" key="2">
    <source>
        <dbReference type="Proteomes" id="UP000753908"/>
    </source>
</evidence>
<evidence type="ECO:0000313" key="1">
    <source>
        <dbReference type="EMBL" id="MBW4544252.1"/>
    </source>
</evidence>
<comment type="caution">
    <text evidence="1">The sequence shown here is derived from an EMBL/GenBank/DDBJ whole genome shotgun (WGS) entry which is preliminary data.</text>
</comment>
<sequence>MTTLFRRIKPYSFPITLDLIAKFLHIPKSLLVRAECWAYVLFVHRCDKGGQFISYRKLAMWIEAVVSLIKTCTTLEDLWQMGLWIKQECDKFDYEKPVLEYLRRVWAKHRDYLRDLQQGSDATA</sequence>
<accession>A0A951PIP5</accession>
<proteinExistence type="predicted"/>
<name>A0A951PIP5_9CYAN</name>
<reference evidence="1" key="1">
    <citation type="submission" date="2021-05" db="EMBL/GenBank/DDBJ databases">
        <authorList>
            <person name="Pietrasiak N."/>
            <person name="Ward R."/>
            <person name="Stajich J.E."/>
            <person name="Kurbessoian T."/>
        </authorList>
    </citation>
    <scope>NUCLEOTIDE SEQUENCE</scope>
    <source>
        <strain evidence="1">CPER-KK1</strain>
    </source>
</reference>